<dbReference type="EMBL" id="JASDDP010000023">
    <property type="protein sequence ID" value="MDJ1645939.1"/>
    <property type="molecule type" value="Genomic_DNA"/>
</dbReference>
<dbReference type="NCBIfam" id="TIGR04524">
    <property type="entry name" value="mycoplas_M_dom"/>
    <property type="match status" value="1"/>
</dbReference>
<feature type="domain" description="IgG-blocking virulence" evidence="3">
    <location>
        <begin position="195"/>
        <end position="376"/>
    </location>
</feature>
<dbReference type="Pfam" id="PF26360">
    <property type="entry name" value="MIB_M1"/>
    <property type="match status" value="1"/>
</dbReference>
<keyword evidence="2" id="KW-0472">Membrane</keyword>
<keyword evidence="6" id="KW-1185">Reference proteome</keyword>
<reference evidence="5" key="1">
    <citation type="submission" date="2023-05" db="EMBL/GenBank/DDBJ databases">
        <title>Mycoplasma phocimorsus sp. nov., isolated from Scandinavian patients with seal finger or septic arthritis after contact with seals.</title>
        <authorList>
            <person name="Skafte-Holm A."/>
            <person name="Pedersen T.R."/>
            <person name="Froelund M."/>
            <person name="Stegger M."/>
            <person name="Qvortrup K."/>
            <person name="Michaels D.L."/>
            <person name="Brown D.R."/>
            <person name="Jensen J.S."/>
        </authorList>
    </citation>
    <scope>NUCLEOTIDE SEQUENCE</scope>
    <source>
        <strain evidence="5">M5725</strain>
    </source>
</reference>
<name>A0AAJ1PSY8_9MOLU</name>
<feature type="region of interest" description="Disordered" evidence="1">
    <location>
        <begin position="114"/>
        <end position="185"/>
    </location>
</feature>
<accession>A0AAJ1PSY8</accession>
<feature type="transmembrane region" description="Helical" evidence="2">
    <location>
        <begin position="7"/>
        <end position="28"/>
    </location>
</feature>
<dbReference type="PRINTS" id="PR01217">
    <property type="entry name" value="PRICHEXTENSN"/>
</dbReference>
<keyword evidence="2" id="KW-0812">Transmembrane</keyword>
<dbReference type="Pfam" id="PF26364">
    <property type="entry name" value="MIB_M2"/>
    <property type="match status" value="1"/>
</dbReference>
<dbReference type="Proteomes" id="UP001224428">
    <property type="component" value="Unassembled WGS sequence"/>
</dbReference>
<keyword evidence="2" id="KW-1133">Transmembrane helix</keyword>
<comment type="caution">
    <text evidence="5">The sequence shown here is derived from an EMBL/GenBank/DDBJ whole genome shotgun (WGS) entry which is preliminary data.</text>
</comment>
<dbReference type="RefSeq" id="WP_283827345.1">
    <property type="nucleotide sequence ID" value="NZ_JASDDP010000023.1"/>
</dbReference>
<sequence>MKRKNRIILFTTSFSVLPIATTTGYFIYKHFLNDNKTHIFESNDLNKLQNNARQQNSNKIYIADINFKENIPKLPPRKEPLPIEIPNSNKTINILENKLTPFIPKKEKEKLQRITKVPDLIIKPSEIPTPKPNPKPASPTPAPIPTPPTPKPAPIPVPAPSIPSPAPAPEPSPAPSPAPSNENIIGGLYEESADSTGGNYGTGSYTGWSKSENQLQEDKKGKGTEFFKYGVSTKNHEIKIFKLEDKNGNNKLNIRNGYSVDADLSNVFGLTTFRSVNELLENDNKKVIQYRFTNIGTHKDDTRNLKLIFESLQEDTPQVTLIFKDNRIDILKHLKNKKIKQLDLFSNSDVNSKTWSINPLFLENISNINNNNYANEIGLGTDTSGGKKIVFNSLYFNKEDICNDDNKFSKINKGLKMVYEDRKNEDFFKGSKKVGYPTELDLSDTDLKSLKGLKFDFTDSRGKKVRLTKLTLNGGTNSDFQIDATELNEANFEVLDYDYSGSEIVFKGNVNKISPKDPNKLTEQGKKNLGILRKLAKISA</sequence>
<evidence type="ECO:0000256" key="1">
    <source>
        <dbReference type="SAM" id="MobiDB-lite"/>
    </source>
</evidence>
<evidence type="ECO:0000259" key="4">
    <source>
        <dbReference type="Pfam" id="PF26364"/>
    </source>
</evidence>
<evidence type="ECO:0000313" key="6">
    <source>
        <dbReference type="Proteomes" id="UP001224428"/>
    </source>
</evidence>
<evidence type="ECO:0000259" key="3">
    <source>
        <dbReference type="Pfam" id="PF26360"/>
    </source>
</evidence>
<dbReference type="NCBIfam" id="TIGR04526">
    <property type="entry name" value="predic_Ig_block"/>
    <property type="match status" value="1"/>
</dbReference>
<evidence type="ECO:0000256" key="2">
    <source>
        <dbReference type="SAM" id="Phobius"/>
    </source>
</evidence>
<dbReference type="AlphaFoldDB" id="A0AAJ1PSY8"/>
<organism evidence="5 6">
    <name type="scientific">Mycoplasma phocimorsus</name>
    <dbReference type="NCBI Taxonomy" id="3045839"/>
    <lineage>
        <taxon>Bacteria</taxon>
        <taxon>Bacillati</taxon>
        <taxon>Mycoplasmatota</taxon>
        <taxon>Mollicutes</taxon>
        <taxon>Mycoplasmataceae</taxon>
        <taxon>Mycoplasma</taxon>
    </lineage>
</organism>
<protein>
    <submittedName>
        <fullName evidence="5">Immunoglobulin-blocking virulence protein</fullName>
    </submittedName>
</protein>
<dbReference type="InterPro" id="IPR030941">
    <property type="entry name" value="Predic_Ig_block"/>
</dbReference>
<gene>
    <name evidence="5" type="ORF">QLQ80_02500</name>
</gene>
<feature type="domain" description="Mycoplasma immunoglobulin binding protein M2" evidence="4">
    <location>
        <begin position="391"/>
        <end position="537"/>
    </location>
</feature>
<dbReference type="InterPro" id="IPR030942">
    <property type="entry name" value="Mycoplas_M_dom"/>
</dbReference>
<proteinExistence type="predicted"/>
<evidence type="ECO:0000313" key="5">
    <source>
        <dbReference type="EMBL" id="MDJ1645939.1"/>
    </source>
</evidence>
<dbReference type="InterPro" id="IPR058860">
    <property type="entry name" value="MIB_M2"/>
</dbReference>
<feature type="compositionally biased region" description="Pro residues" evidence="1">
    <location>
        <begin position="127"/>
        <end position="178"/>
    </location>
</feature>